<feature type="compositionally biased region" description="Polar residues" evidence="1">
    <location>
        <begin position="23"/>
        <end position="38"/>
    </location>
</feature>
<reference evidence="2" key="1">
    <citation type="submission" date="2019-05" db="EMBL/GenBank/DDBJ databases">
        <title>The de novo reference genome and transcriptome assemblies of the wild tomato species Solanum chilense.</title>
        <authorList>
            <person name="Stam R."/>
            <person name="Nosenko T."/>
            <person name="Hoerger A.C."/>
            <person name="Stephan W."/>
            <person name="Seidel M.A."/>
            <person name="Kuhn J.M.M."/>
            <person name="Haberer G."/>
            <person name="Tellier A."/>
        </authorList>
    </citation>
    <scope>NUCLEOTIDE SEQUENCE</scope>
    <source>
        <tissue evidence="2">Mature leaves</tissue>
    </source>
</reference>
<feature type="region of interest" description="Disordered" evidence="1">
    <location>
        <begin position="1"/>
        <end position="41"/>
    </location>
</feature>
<name>A0A6N2BXT7_SOLCI</name>
<evidence type="ECO:0008006" key="3">
    <source>
        <dbReference type="Google" id="ProtNLM"/>
    </source>
</evidence>
<evidence type="ECO:0000256" key="1">
    <source>
        <dbReference type="SAM" id="MobiDB-lite"/>
    </source>
</evidence>
<protein>
    <recommendedName>
        <fullName evidence="3">CCHC-type domain-containing protein</fullName>
    </recommendedName>
</protein>
<comment type="caution">
    <text evidence="2">The sequence shown here is derived from an EMBL/GenBank/DDBJ whole genome shotgun (WGS) entry which is preliminary data.</text>
</comment>
<organism evidence="2">
    <name type="scientific">Solanum chilense</name>
    <name type="common">Tomato</name>
    <name type="synonym">Lycopersicon chilense</name>
    <dbReference type="NCBI Taxonomy" id="4083"/>
    <lineage>
        <taxon>Eukaryota</taxon>
        <taxon>Viridiplantae</taxon>
        <taxon>Streptophyta</taxon>
        <taxon>Embryophyta</taxon>
        <taxon>Tracheophyta</taxon>
        <taxon>Spermatophyta</taxon>
        <taxon>Magnoliopsida</taxon>
        <taxon>eudicotyledons</taxon>
        <taxon>Gunneridae</taxon>
        <taxon>Pentapetalae</taxon>
        <taxon>asterids</taxon>
        <taxon>lamiids</taxon>
        <taxon>Solanales</taxon>
        <taxon>Solanaceae</taxon>
        <taxon>Solanoideae</taxon>
        <taxon>Solaneae</taxon>
        <taxon>Solanum</taxon>
        <taxon>Solanum subgen. Lycopersicon</taxon>
    </lineage>
</organism>
<feature type="compositionally biased region" description="Basic and acidic residues" evidence="1">
    <location>
        <begin position="9"/>
        <end position="20"/>
    </location>
</feature>
<dbReference type="EMBL" id="RXGB01001309">
    <property type="protein sequence ID" value="TMW99435.1"/>
    <property type="molecule type" value="Genomic_DNA"/>
</dbReference>
<sequence>MANTSANARRVEEGDGEKEVPPTVTNQDQHQVPPQSWNHPPIGNATVNELRDSMKLLPQALMVQANRKVVALINHVGGMGAFRFDKEKGSGSLYPKTTCSKCGRSHYSQYLAGMDGFYVCGKDEHRMRDCPVLMAKGREDTKVVSSDPSDSPQKKNRFYALQYKKDEK</sequence>
<dbReference type="AlphaFoldDB" id="A0A6N2BXT7"/>
<accession>A0A6N2BXT7</accession>
<evidence type="ECO:0000313" key="2">
    <source>
        <dbReference type="EMBL" id="TMW99435.1"/>
    </source>
</evidence>
<gene>
    <name evidence="2" type="ORF">EJD97_002552</name>
</gene>
<feature type="region of interest" description="Disordered" evidence="1">
    <location>
        <begin position="138"/>
        <end position="158"/>
    </location>
</feature>
<proteinExistence type="predicted"/>